<dbReference type="AlphaFoldDB" id="A0A603A2V6"/>
<comment type="caution">
    <text evidence="1">The sequence shown here is derived from an EMBL/GenBank/DDBJ whole genome shotgun (WGS) entry which is preliminary data.</text>
</comment>
<organism evidence="1">
    <name type="scientific">Salmonella virchow</name>
    <dbReference type="NCBI Taxonomy" id="48409"/>
    <lineage>
        <taxon>Bacteria</taxon>
        <taxon>Pseudomonadati</taxon>
        <taxon>Pseudomonadota</taxon>
        <taxon>Gammaproteobacteria</taxon>
        <taxon>Enterobacterales</taxon>
        <taxon>Enterobacteriaceae</taxon>
        <taxon>Salmonella</taxon>
    </lineage>
</organism>
<proteinExistence type="predicted"/>
<accession>A0A603A2V6</accession>
<sequence>MGRPLMPQAQVTVPEISVRLFKSMTRKPGDKGLPVSERYAGKDPFIDITPYLGDGSSVSIEKAVTQTGGGFTITLSDRPNYQSEAVGPVAATTAIESVYGLVETMDAVEIRMWSGVGRKPDRLPVRMRGFVTSIRRTRRMGNDGKPVRQVIISGQDYAKILQSYQLLYTQSYPGAEPLLTGWALFEQFGEQAQNTMEGADLIQYLLDHAINPMLHKIIPENSPMPREIVLDAQAKGRVGSAFQDQEGSVDDLLRSLLDVGLWNELFIDDREDGVYLVWRPLPYFDLGTGEATQEMTKAPDTVTVPDDWIISFDQARDDHEVYNYLWVTNQQFDLVGDQYRKTEAMMSAERQSSELMTYPNTTPDFYGIRAMYANTVMSDSTYDKSGMDEAGQDAREGEMNDWIARRRLTLIEDNKDNVVMEHGSIQMKGGMARPDGSLIRGGDYIHALDGRLEWDAYAVTVSEQFVPYQMYLCTAQFIRGTGFAARVAITGGSSPWLTDQANRGERNR</sequence>
<dbReference type="EMBL" id="AAKOCB010000027">
    <property type="protein sequence ID" value="ECT8541880.1"/>
    <property type="molecule type" value="Genomic_DNA"/>
</dbReference>
<evidence type="ECO:0000313" key="1">
    <source>
        <dbReference type="EMBL" id="ECT8541880.1"/>
    </source>
</evidence>
<name>A0A603A2V6_SALVI</name>
<reference evidence="1" key="1">
    <citation type="submission" date="2018-07" db="EMBL/GenBank/DDBJ databases">
        <authorList>
            <consortium name="PulseNet: The National Subtyping Network for Foodborne Disease Surveillance"/>
            <person name="Tarr C.L."/>
            <person name="Trees E."/>
            <person name="Katz L.S."/>
            <person name="Carleton-Romer H.A."/>
            <person name="Stroika S."/>
            <person name="Kucerova Z."/>
            <person name="Roache K.F."/>
            <person name="Sabol A.L."/>
            <person name="Besser J."/>
            <person name="Gerner-Smidt P."/>
        </authorList>
    </citation>
    <scope>NUCLEOTIDE SEQUENCE</scope>
    <source>
        <strain evidence="1">PNUSAS007903</strain>
    </source>
</reference>
<gene>
    <name evidence="1" type="ORF">B0F00_24555</name>
</gene>
<protein>
    <submittedName>
        <fullName evidence="1">Uncharacterized protein</fullName>
    </submittedName>
</protein>